<dbReference type="InterPro" id="IPR050266">
    <property type="entry name" value="AB_hydrolase_sf"/>
</dbReference>
<evidence type="ECO:0000313" key="4">
    <source>
        <dbReference type="Proteomes" id="UP000297318"/>
    </source>
</evidence>
<dbReference type="EMBL" id="RHPJ01000002">
    <property type="protein sequence ID" value="TGO05509.1"/>
    <property type="molecule type" value="Genomic_DNA"/>
</dbReference>
<dbReference type="SUPFAM" id="SSF53474">
    <property type="entry name" value="alpha/beta-Hydrolases"/>
    <property type="match status" value="1"/>
</dbReference>
<evidence type="ECO:0000259" key="2">
    <source>
        <dbReference type="Pfam" id="PF00561"/>
    </source>
</evidence>
<accession>A0A4Z1E2R2</accession>
<comment type="caution">
    <text evidence="3">The sequence shown here is derived from an EMBL/GenBank/DDBJ whole genome shotgun (WGS) entry which is preliminary data.</text>
</comment>
<dbReference type="Gene3D" id="3.40.50.1820">
    <property type="entry name" value="alpha/beta hydrolase"/>
    <property type="match status" value="1"/>
</dbReference>
<dbReference type="InterPro" id="IPR000073">
    <property type="entry name" value="AB_hydrolase_1"/>
</dbReference>
<dbReference type="RefSeq" id="WP_158292610.1">
    <property type="nucleotide sequence ID" value="NZ_RHPJ01000002.1"/>
</dbReference>
<reference evidence="3 4" key="1">
    <citation type="submission" date="2018-11" db="EMBL/GenBank/DDBJ databases">
        <title>Complete genome sequencing of the Actinobacteria Serinibacter sp. K3-2.</title>
        <authorList>
            <person name="Rakitin A.L."/>
            <person name="Beletsky A.V."/>
            <person name="Mardanov A.V."/>
            <person name="Ravin N.V."/>
            <person name="Gromova A.S."/>
            <person name="Filippova S.N."/>
            <person name="Gal'Chenko V.F."/>
        </authorList>
    </citation>
    <scope>NUCLEOTIDE SEQUENCE [LARGE SCALE GENOMIC DNA]</scope>
    <source>
        <strain evidence="3 4">K3-2</strain>
    </source>
</reference>
<evidence type="ECO:0000256" key="1">
    <source>
        <dbReference type="SAM" id="MobiDB-lite"/>
    </source>
</evidence>
<gene>
    <name evidence="3" type="ORF">SERN_1513</name>
</gene>
<evidence type="ECO:0000313" key="3">
    <source>
        <dbReference type="EMBL" id="TGO05509.1"/>
    </source>
</evidence>
<dbReference type="PANTHER" id="PTHR43798">
    <property type="entry name" value="MONOACYLGLYCEROL LIPASE"/>
    <property type="match status" value="1"/>
</dbReference>
<dbReference type="PANTHER" id="PTHR43798:SF33">
    <property type="entry name" value="HYDROLASE, PUTATIVE (AFU_ORTHOLOGUE AFUA_2G14860)-RELATED"/>
    <property type="match status" value="1"/>
</dbReference>
<dbReference type="OrthoDB" id="9785847at2"/>
<feature type="region of interest" description="Disordered" evidence="1">
    <location>
        <begin position="208"/>
        <end position="230"/>
    </location>
</feature>
<feature type="compositionally biased region" description="Basic and acidic residues" evidence="1">
    <location>
        <begin position="214"/>
        <end position="230"/>
    </location>
</feature>
<organism evidence="3 4">
    <name type="scientific">Serinibacter arcticus</name>
    <dbReference type="NCBI Taxonomy" id="1655435"/>
    <lineage>
        <taxon>Bacteria</taxon>
        <taxon>Bacillati</taxon>
        <taxon>Actinomycetota</taxon>
        <taxon>Actinomycetes</taxon>
        <taxon>Micrococcales</taxon>
        <taxon>Beutenbergiaceae</taxon>
        <taxon>Serinibacter</taxon>
    </lineage>
</organism>
<keyword evidence="4" id="KW-1185">Reference proteome</keyword>
<proteinExistence type="predicted"/>
<dbReference type="Proteomes" id="UP000297318">
    <property type="component" value="Unassembled WGS sequence"/>
</dbReference>
<dbReference type="GO" id="GO:0016787">
    <property type="term" value="F:hydrolase activity"/>
    <property type="evidence" value="ECO:0007669"/>
    <property type="project" value="UniProtKB-KW"/>
</dbReference>
<feature type="domain" description="AB hydrolase-1" evidence="2">
    <location>
        <begin position="16"/>
        <end position="242"/>
    </location>
</feature>
<dbReference type="InterPro" id="IPR029058">
    <property type="entry name" value="AB_hydrolase_fold"/>
</dbReference>
<name>A0A4Z1E2R2_9MICO</name>
<sequence length="264" mass="27479">MTEVLAHTLHGDGGAPVLVLLHAFPLSSRTWDPLLPHLREWRVLTIDLPGLGASGVPTTAPSMAAVASLVAATMTAAGVEAATVLGLSTGGYVALQLAADHPDRVTALALSSTSVGVGAPDDPEQRRRDAARLRAEDSIGPVADSEDDALGATSRREQPELLEAVREIIADTSAAGAAWLAEAIATRAPRADTLEAFAGPVLLLFGEEDTATPPDRELPAMEGARRGDERTRVARLPRTGHLTATERPVAVAGELSWLRAHAGT</sequence>
<dbReference type="Pfam" id="PF00561">
    <property type="entry name" value="Abhydrolase_1"/>
    <property type="match status" value="1"/>
</dbReference>
<protein>
    <submittedName>
        <fullName evidence="3">Alpha/beta hydrolase fold</fullName>
    </submittedName>
</protein>
<dbReference type="AlphaFoldDB" id="A0A4Z1E2R2"/>
<keyword evidence="3" id="KW-0378">Hydrolase</keyword>
<feature type="compositionally biased region" description="Basic and acidic residues" evidence="1">
    <location>
        <begin position="123"/>
        <end position="137"/>
    </location>
</feature>
<feature type="region of interest" description="Disordered" evidence="1">
    <location>
        <begin position="113"/>
        <end position="156"/>
    </location>
</feature>
<dbReference type="PRINTS" id="PR00111">
    <property type="entry name" value="ABHYDROLASE"/>
</dbReference>
<dbReference type="GO" id="GO:0016020">
    <property type="term" value="C:membrane"/>
    <property type="evidence" value="ECO:0007669"/>
    <property type="project" value="TreeGrafter"/>
</dbReference>